<sequence>MESTSIDWLSYGLTFILGSAIGALLTFWLQPSNQKSRQLEKQLSETEQHQAEYQDKVTEHFAETAELFTELTTQYKKVYDHLSKSSQELCNNDVITDQLKLGELTEQPAVSDQTEKDTADETMSFEMPKDYAHSSDKNQQGGTLSEDFGLQKKRDSPIDS</sequence>
<gene>
    <name evidence="15" type="ORF">ACFOEK_06430</name>
</gene>
<proteinExistence type="inferred from homology"/>
<dbReference type="PANTHER" id="PTHR39579">
    <property type="entry name" value="INNER MEMBRANE PROTEIN YHCB"/>
    <property type="match status" value="1"/>
</dbReference>
<evidence type="ECO:0000256" key="1">
    <source>
        <dbReference type="ARBA" id="ARBA00004377"/>
    </source>
</evidence>
<dbReference type="InterPro" id="IPR009386">
    <property type="entry name" value="ZapG-like"/>
</dbReference>
<dbReference type="Proteomes" id="UP001595476">
    <property type="component" value="Unassembled WGS sequence"/>
</dbReference>
<comment type="caution">
    <text evidence="15">The sequence shown here is derived from an EMBL/GenBank/DDBJ whole genome shotgun (WGS) entry which is preliminary data.</text>
</comment>
<evidence type="ECO:0000256" key="4">
    <source>
        <dbReference type="ARBA" id="ARBA00022618"/>
    </source>
</evidence>
<evidence type="ECO:0000256" key="7">
    <source>
        <dbReference type="ARBA" id="ARBA00022989"/>
    </source>
</evidence>
<evidence type="ECO:0000256" key="10">
    <source>
        <dbReference type="ARBA" id="ARBA00035657"/>
    </source>
</evidence>
<evidence type="ECO:0000256" key="12">
    <source>
        <dbReference type="ARBA" id="ARBA00035727"/>
    </source>
</evidence>
<keyword evidence="8 14" id="KW-0472">Membrane</keyword>
<name>A0ABV7HD85_9GAMM</name>
<feature type="transmembrane region" description="Helical" evidence="14">
    <location>
        <begin position="6"/>
        <end position="29"/>
    </location>
</feature>
<organism evidence="15 16">
    <name type="scientific">Litoribrevibacter euphylliae</name>
    <dbReference type="NCBI Taxonomy" id="1834034"/>
    <lineage>
        <taxon>Bacteria</taxon>
        <taxon>Pseudomonadati</taxon>
        <taxon>Pseudomonadota</taxon>
        <taxon>Gammaproteobacteria</taxon>
        <taxon>Oceanospirillales</taxon>
        <taxon>Oceanospirillaceae</taxon>
        <taxon>Litoribrevibacter</taxon>
    </lineage>
</organism>
<dbReference type="PANTHER" id="PTHR39579:SF1">
    <property type="entry name" value="INNER MEMBRANE PROTEIN YHCB"/>
    <property type="match status" value="1"/>
</dbReference>
<feature type="compositionally biased region" description="Basic and acidic residues" evidence="13">
    <location>
        <begin position="127"/>
        <end position="136"/>
    </location>
</feature>
<evidence type="ECO:0000256" key="11">
    <source>
        <dbReference type="ARBA" id="ARBA00035703"/>
    </source>
</evidence>
<reference evidence="16" key="1">
    <citation type="journal article" date="2019" name="Int. J. Syst. Evol. Microbiol.">
        <title>The Global Catalogue of Microorganisms (GCM) 10K type strain sequencing project: providing services to taxonomists for standard genome sequencing and annotation.</title>
        <authorList>
            <consortium name="The Broad Institute Genomics Platform"/>
            <consortium name="The Broad Institute Genome Sequencing Center for Infectious Disease"/>
            <person name="Wu L."/>
            <person name="Ma J."/>
        </authorList>
    </citation>
    <scope>NUCLEOTIDE SEQUENCE [LARGE SCALE GENOMIC DNA]</scope>
    <source>
        <strain evidence="16">KCTC 52438</strain>
    </source>
</reference>
<keyword evidence="2" id="KW-1003">Cell membrane</keyword>
<feature type="compositionally biased region" description="Basic and acidic residues" evidence="13">
    <location>
        <begin position="149"/>
        <end position="160"/>
    </location>
</feature>
<comment type="similarity">
    <text evidence="10">Belongs to the ZapG family.</text>
</comment>
<protein>
    <recommendedName>
        <fullName evidence="11">Z-ring associated protein G</fullName>
    </recommendedName>
    <alternativeName>
        <fullName evidence="12">Cell division protein ZapG</fullName>
    </alternativeName>
</protein>
<keyword evidence="3" id="KW-0997">Cell inner membrane</keyword>
<dbReference type="EMBL" id="JBHRSZ010000002">
    <property type="protein sequence ID" value="MFC3150654.1"/>
    <property type="molecule type" value="Genomic_DNA"/>
</dbReference>
<dbReference type="RefSeq" id="WP_386717848.1">
    <property type="nucleotide sequence ID" value="NZ_JBHRSZ010000002.1"/>
</dbReference>
<keyword evidence="6" id="KW-0133">Cell shape</keyword>
<feature type="region of interest" description="Disordered" evidence="13">
    <location>
        <begin position="101"/>
        <end position="160"/>
    </location>
</feature>
<keyword evidence="16" id="KW-1185">Reference proteome</keyword>
<keyword evidence="4" id="KW-0132">Cell division</keyword>
<evidence type="ECO:0000256" key="2">
    <source>
        <dbReference type="ARBA" id="ARBA00022475"/>
    </source>
</evidence>
<evidence type="ECO:0000256" key="5">
    <source>
        <dbReference type="ARBA" id="ARBA00022692"/>
    </source>
</evidence>
<evidence type="ECO:0000256" key="3">
    <source>
        <dbReference type="ARBA" id="ARBA00022519"/>
    </source>
</evidence>
<evidence type="ECO:0000313" key="16">
    <source>
        <dbReference type="Proteomes" id="UP001595476"/>
    </source>
</evidence>
<evidence type="ECO:0000256" key="13">
    <source>
        <dbReference type="SAM" id="MobiDB-lite"/>
    </source>
</evidence>
<comment type="subcellular location">
    <subcellularLocation>
        <location evidence="1">Cell inner membrane</location>
        <topology evidence="1">Single-pass membrane protein</topology>
    </subcellularLocation>
</comment>
<evidence type="ECO:0000313" key="15">
    <source>
        <dbReference type="EMBL" id="MFC3150654.1"/>
    </source>
</evidence>
<evidence type="ECO:0000256" key="8">
    <source>
        <dbReference type="ARBA" id="ARBA00023136"/>
    </source>
</evidence>
<dbReference type="Pfam" id="PF06295">
    <property type="entry name" value="ZapG-like"/>
    <property type="match status" value="1"/>
</dbReference>
<keyword evidence="9" id="KW-0131">Cell cycle</keyword>
<evidence type="ECO:0000256" key="14">
    <source>
        <dbReference type="SAM" id="Phobius"/>
    </source>
</evidence>
<evidence type="ECO:0000256" key="6">
    <source>
        <dbReference type="ARBA" id="ARBA00022960"/>
    </source>
</evidence>
<keyword evidence="7 14" id="KW-1133">Transmembrane helix</keyword>
<keyword evidence="5 14" id="KW-0812">Transmembrane</keyword>
<accession>A0ABV7HD85</accession>
<evidence type="ECO:0000256" key="9">
    <source>
        <dbReference type="ARBA" id="ARBA00023306"/>
    </source>
</evidence>